<keyword evidence="1" id="KW-0472">Membrane</keyword>
<dbReference type="EMBL" id="BAAAQN010000106">
    <property type="protein sequence ID" value="GAA2065901.1"/>
    <property type="molecule type" value="Genomic_DNA"/>
</dbReference>
<keyword evidence="4" id="KW-1185">Reference proteome</keyword>
<keyword evidence="1" id="KW-0812">Transmembrane</keyword>
<name>A0ABN2VM98_9ACTN</name>
<evidence type="ECO:0000313" key="4">
    <source>
        <dbReference type="Proteomes" id="UP001500751"/>
    </source>
</evidence>
<accession>A0ABN2VM98</accession>
<dbReference type="InterPro" id="IPR038050">
    <property type="entry name" value="Neuro_actylchol_rec"/>
</dbReference>
<keyword evidence="2" id="KW-0732">Signal</keyword>
<feature type="transmembrane region" description="Helical" evidence="1">
    <location>
        <begin position="272"/>
        <end position="291"/>
    </location>
</feature>
<gene>
    <name evidence="3" type="ORF">GCM10009839_91950</name>
</gene>
<reference evidence="3 4" key="1">
    <citation type="journal article" date="2019" name="Int. J. Syst. Evol. Microbiol.">
        <title>The Global Catalogue of Microorganisms (GCM) 10K type strain sequencing project: providing services to taxonomists for standard genome sequencing and annotation.</title>
        <authorList>
            <consortium name="The Broad Institute Genomics Platform"/>
            <consortium name="The Broad Institute Genome Sequencing Center for Infectious Disease"/>
            <person name="Wu L."/>
            <person name="Ma J."/>
        </authorList>
    </citation>
    <scope>NUCLEOTIDE SEQUENCE [LARGE SCALE GENOMIC DNA]</scope>
    <source>
        <strain evidence="3 4">JCM 16014</strain>
    </source>
</reference>
<evidence type="ECO:0000313" key="3">
    <source>
        <dbReference type="EMBL" id="GAA2065901.1"/>
    </source>
</evidence>
<organism evidence="3 4">
    <name type="scientific">Catenulispora yoronensis</name>
    <dbReference type="NCBI Taxonomy" id="450799"/>
    <lineage>
        <taxon>Bacteria</taxon>
        <taxon>Bacillati</taxon>
        <taxon>Actinomycetota</taxon>
        <taxon>Actinomycetes</taxon>
        <taxon>Catenulisporales</taxon>
        <taxon>Catenulisporaceae</taxon>
        <taxon>Catenulispora</taxon>
    </lineage>
</organism>
<feature type="transmembrane region" description="Helical" evidence="1">
    <location>
        <begin position="311"/>
        <end position="331"/>
    </location>
</feature>
<feature type="transmembrane region" description="Helical" evidence="1">
    <location>
        <begin position="241"/>
        <end position="260"/>
    </location>
</feature>
<feature type="signal peptide" evidence="2">
    <location>
        <begin position="1"/>
        <end position="24"/>
    </location>
</feature>
<proteinExistence type="predicted"/>
<sequence>MRRLARFSTTLLLGLVIASCHGGAASAHSRAAAAPRTCRLGAFLQGLHDVNMSAKSFKAELWLWSLCSDRGYEPLHHLWLLNADSTELKSYYVQNGPGPGNWSYVLLSGTFRHEWNMLDFPFDQHELTFDIEDADTGADDLHYIADAGQSADDPRIDMTPYRISHLTVTTDDYVYRTTFGNPALHTGWRAPRLLVHVYLIRNNYLSFAKMIAPAAAAFLIAFVTFFLIMDTAAAMSGRLGILGTAMFAVIINMGAASNTLGSVDGVTLLDKLHLACLAYILSALMVTVRTWHIQHAEVGPAALVAFNRRWVLILSTGYLLLTAMLIGDAIVSG</sequence>
<dbReference type="Gene3D" id="1.20.58.390">
    <property type="entry name" value="Neurotransmitter-gated ion-channel transmembrane domain"/>
    <property type="match status" value="1"/>
</dbReference>
<keyword evidence="1" id="KW-1133">Transmembrane helix</keyword>
<dbReference type="PROSITE" id="PS51257">
    <property type="entry name" value="PROKAR_LIPOPROTEIN"/>
    <property type="match status" value="1"/>
</dbReference>
<dbReference type="Proteomes" id="UP001500751">
    <property type="component" value="Unassembled WGS sequence"/>
</dbReference>
<protein>
    <recommendedName>
        <fullName evidence="5">Neurotransmitter-gated ion-channel ligand-binding domain-containing protein</fullName>
    </recommendedName>
</protein>
<evidence type="ECO:0000256" key="2">
    <source>
        <dbReference type="SAM" id="SignalP"/>
    </source>
</evidence>
<dbReference type="RefSeq" id="WP_344672089.1">
    <property type="nucleotide sequence ID" value="NZ_BAAAQN010000106.1"/>
</dbReference>
<evidence type="ECO:0008006" key="5">
    <source>
        <dbReference type="Google" id="ProtNLM"/>
    </source>
</evidence>
<comment type="caution">
    <text evidence="3">The sequence shown here is derived from an EMBL/GenBank/DDBJ whole genome shotgun (WGS) entry which is preliminary data.</text>
</comment>
<evidence type="ECO:0000256" key="1">
    <source>
        <dbReference type="SAM" id="Phobius"/>
    </source>
</evidence>
<feature type="chain" id="PRO_5046571484" description="Neurotransmitter-gated ion-channel ligand-binding domain-containing protein" evidence="2">
    <location>
        <begin position="25"/>
        <end position="333"/>
    </location>
</feature>
<feature type="transmembrane region" description="Helical" evidence="1">
    <location>
        <begin position="210"/>
        <end position="229"/>
    </location>
</feature>